<evidence type="ECO:0000313" key="1">
    <source>
        <dbReference type="EMBL" id="GJT43800.1"/>
    </source>
</evidence>
<name>A0ABQ5DX90_9ASTR</name>
<accession>A0ABQ5DX90</accession>
<keyword evidence="2" id="KW-1185">Reference proteome</keyword>
<dbReference type="Proteomes" id="UP001151760">
    <property type="component" value="Unassembled WGS sequence"/>
</dbReference>
<protein>
    <recommendedName>
        <fullName evidence="3">Transposase</fullName>
    </recommendedName>
</protein>
<proteinExistence type="predicted"/>
<organism evidence="1 2">
    <name type="scientific">Tanacetum coccineum</name>
    <dbReference type="NCBI Taxonomy" id="301880"/>
    <lineage>
        <taxon>Eukaryota</taxon>
        <taxon>Viridiplantae</taxon>
        <taxon>Streptophyta</taxon>
        <taxon>Embryophyta</taxon>
        <taxon>Tracheophyta</taxon>
        <taxon>Spermatophyta</taxon>
        <taxon>Magnoliopsida</taxon>
        <taxon>eudicotyledons</taxon>
        <taxon>Gunneridae</taxon>
        <taxon>Pentapetalae</taxon>
        <taxon>asterids</taxon>
        <taxon>campanulids</taxon>
        <taxon>Asterales</taxon>
        <taxon>Asteraceae</taxon>
        <taxon>Asteroideae</taxon>
        <taxon>Anthemideae</taxon>
        <taxon>Anthemidinae</taxon>
        <taxon>Tanacetum</taxon>
    </lineage>
</organism>
<comment type="caution">
    <text evidence="1">The sequence shown here is derived from an EMBL/GenBank/DDBJ whole genome shotgun (WGS) entry which is preliminary data.</text>
</comment>
<dbReference type="EMBL" id="BQNB010015759">
    <property type="protein sequence ID" value="GJT43800.1"/>
    <property type="molecule type" value="Genomic_DNA"/>
</dbReference>
<evidence type="ECO:0008006" key="3">
    <source>
        <dbReference type="Google" id="ProtNLM"/>
    </source>
</evidence>
<reference evidence="1" key="2">
    <citation type="submission" date="2022-01" db="EMBL/GenBank/DDBJ databases">
        <authorList>
            <person name="Yamashiro T."/>
            <person name="Shiraishi A."/>
            <person name="Satake H."/>
            <person name="Nakayama K."/>
        </authorList>
    </citation>
    <scope>NUCLEOTIDE SEQUENCE</scope>
</reference>
<sequence>MVSMVVKHKGFGPCAKDNIMETIKITFRGKSYWLRVKEVPGWYSDFDVQGEDVSESDDDNDGMEQKVNIIDSDEESLNDEDINEVPETIFEDGKDKNIGVEVSFGNLEIQSEDPFNLYPLLVKKKGENLKDTSNSASLKFPPGFTLLCFTL</sequence>
<reference evidence="1" key="1">
    <citation type="journal article" date="2022" name="Int. J. Mol. Sci.">
        <title>Draft Genome of Tanacetum Coccineum: Genomic Comparison of Closely Related Tanacetum-Family Plants.</title>
        <authorList>
            <person name="Yamashiro T."/>
            <person name="Shiraishi A."/>
            <person name="Nakayama K."/>
            <person name="Satake H."/>
        </authorList>
    </citation>
    <scope>NUCLEOTIDE SEQUENCE</scope>
</reference>
<gene>
    <name evidence="1" type="ORF">Tco_0952515</name>
</gene>
<evidence type="ECO:0000313" key="2">
    <source>
        <dbReference type="Proteomes" id="UP001151760"/>
    </source>
</evidence>